<feature type="compositionally biased region" description="Polar residues" evidence="2">
    <location>
        <begin position="318"/>
        <end position="339"/>
    </location>
</feature>
<organism evidence="4 5">
    <name type="scientific">Olea europaea subsp. europaea</name>
    <dbReference type="NCBI Taxonomy" id="158383"/>
    <lineage>
        <taxon>Eukaryota</taxon>
        <taxon>Viridiplantae</taxon>
        <taxon>Streptophyta</taxon>
        <taxon>Embryophyta</taxon>
        <taxon>Tracheophyta</taxon>
        <taxon>Spermatophyta</taxon>
        <taxon>Magnoliopsida</taxon>
        <taxon>eudicotyledons</taxon>
        <taxon>Gunneridae</taxon>
        <taxon>Pentapetalae</taxon>
        <taxon>asterids</taxon>
        <taxon>lamiids</taxon>
        <taxon>Lamiales</taxon>
        <taxon>Oleaceae</taxon>
        <taxon>Oleeae</taxon>
        <taxon>Olea</taxon>
    </lineage>
</organism>
<reference evidence="4 5" key="1">
    <citation type="submission" date="2019-12" db="EMBL/GenBank/DDBJ databases">
        <authorList>
            <person name="Alioto T."/>
            <person name="Alioto T."/>
            <person name="Gomez Garrido J."/>
        </authorList>
    </citation>
    <scope>NUCLEOTIDE SEQUENCE [LARGE SCALE GENOMIC DNA]</scope>
</reference>
<comment type="caution">
    <text evidence="4">The sequence shown here is derived from an EMBL/GenBank/DDBJ whole genome shotgun (WGS) entry which is preliminary data.</text>
</comment>
<protein>
    <recommendedName>
        <fullName evidence="3">DUF7725 domain-containing protein</fullName>
    </recommendedName>
</protein>
<dbReference type="AlphaFoldDB" id="A0A8S0QEK6"/>
<evidence type="ECO:0000313" key="5">
    <source>
        <dbReference type="Proteomes" id="UP000594638"/>
    </source>
</evidence>
<dbReference type="EMBL" id="CACTIH010001849">
    <property type="protein sequence ID" value="CAA2965847.1"/>
    <property type="molecule type" value="Genomic_DNA"/>
</dbReference>
<keyword evidence="1" id="KW-0175">Coiled coil</keyword>
<accession>A0A8S0QEK6</accession>
<evidence type="ECO:0000259" key="3">
    <source>
        <dbReference type="Pfam" id="PF24851"/>
    </source>
</evidence>
<feature type="compositionally biased region" description="Basic and acidic residues" evidence="2">
    <location>
        <begin position="306"/>
        <end position="317"/>
    </location>
</feature>
<keyword evidence="5" id="KW-1185">Reference proteome</keyword>
<dbReference type="PANTHER" id="PTHR35766">
    <property type="entry name" value="OS08G0543600 PROTEIN"/>
    <property type="match status" value="1"/>
</dbReference>
<evidence type="ECO:0000256" key="2">
    <source>
        <dbReference type="SAM" id="MobiDB-lite"/>
    </source>
</evidence>
<feature type="region of interest" description="Disordered" evidence="2">
    <location>
        <begin position="306"/>
        <end position="368"/>
    </location>
</feature>
<feature type="domain" description="DUF7725" evidence="3">
    <location>
        <begin position="621"/>
        <end position="691"/>
    </location>
</feature>
<feature type="compositionally biased region" description="Low complexity" evidence="2">
    <location>
        <begin position="356"/>
        <end position="368"/>
    </location>
</feature>
<name>A0A8S0QEK6_OLEEU</name>
<proteinExistence type="predicted"/>
<dbReference type="Pfam" id="PF24851">
    <property type="entry name" value="DUF7725"/>
    <property type="match status" value="1"/>
</dbReference>
<dbReference type="PANTHER" id="PTHR35766:SF1">
    <property type="entry name" value="OS08G0543600 PROTEIN"/>
    <property type="match status" value="1"/>
</dbReference>
<sequence>MEVAASDAAWRGVSLPMSSSFRRDWHVIPEQSLRNSANEEMERLKLGQCDERLIYEVQQQIEPVDLNFCSIPIDGRLESDISHQRFHAIAKRREELQHVEIELRAQIIAGSEVMQMQNNFDAQIKEHANASVKLQEQLNEKEQMIHQLERKIEEKERELHAIRLDNEAAWGKEDLLMEQSKELQSYRRERDNSEAEKAQHIEQIHDIQERIQDKEQRFMELQEQNRIVQETILLKDEQLREAQSWMTRAQEMSALQSTGNHTLQAELQERTEQCNQLWFGCHAQFGEMERLHLHIQQLLHELADVREKSGSESDRSRVSQTGLNDASHVGQSNGTQVSGNFIPLENSGNLQHENAESSSSFPSGGNASMQIEHVQGVPFTPSLPGMPTYIAPGQLQPLVTTHQLGLPHTSVPSHVTLSLSHSVPALSSHQHWQSYVAASDGQHMPSQELYLQREQNSFRVDVKYDYEASMNGQVLIGNYLDAHSNQGMETVSVVPSLNEEGQVLESIDRSYYPVGAQSQQSLQQISSQFHEALRLDFLENNNERKEMNVNAVAGHAQENKSFVIEKPDSTDDASSTEAPNHAVNFSETMINTASDSVQTDAFVFTPQESTHAIGKPLESALLDERSLLACIVRTIGSGGRTRISSTLPNRLGKVLAPLQWHDYKQKYGNFKDFVISHPELFVIGGDYIQLREGAQEKIAATAAIAEVTAAASSSYSVQIPSVAVTPVAHPNRLKKASSLVSTSANIVGKPHQFSSIMQNKNLKGVSFDGNGGVSKIKILSKPKDRVERI</sequence>
<evidence type="ECO:0000256" key="1">
    <source>
        <dbReference type="SAM" id="Coils"/>
    </source>
</evidence>
<dbReference type="InterPro" id="IPR056142">
    <property type="entry name" value="DUF7725"/>
</dbReference>
<dbReference type="OrthoDB" id="2020644at2759"/>
<evidence type="ECO:0000313" key="4">
    <source>
        <dbReference type="EMBL" id="CAA2965847.1"/>
    </source>
</evidence>
<dbReference type="Proteomes" id="UP000594638">
    <property type="component" value="Unassembled WGS sequence"/>
</dbReference>
<dbReference type="Gramene" id="OE9A078655T10">
    <property type="protein sequence ID" value="OE9A078655C10"/>
    <property type="gene ID" value="OE9A078655"/>
</dbReference>
<gene>
    <name evidence="4" type="ORF">OLEA9_A078655</name>
</gene>
<feature type="coiled-coil region" evidence="1">
    <location>
        <begin position="124"/>
        <end position="231"/>
    </location>
</feature>